<sequence length="192" mass="20168">MSLARNSLMIAPSSQLSTAARTAGALHHDVDPASYRAAMRHHAGAVTILSAGGPGDRTGMTATSVCSLSDAPPRLIACVNRSASAHGLIRRTAAFGVNMLHADQAELANVFAGRRGIERDDRFSDADGWLSLATGTPILKGALIGLDCELIDEHAHDTHSIFVGAVRAMHLREGETPLIYFGGAFCGLARRA</sequence>
<dbReference type="InterPro" id="IPR012349">
    <property type="entry name" value="Split_barrel_FMN-bd"/>
</dbReference>
<feature type="domain" description="Flavin reductase like" evidence="3">
    <location>
        <begin position="39"/>
        <end position="187"/>
    </location>
</feature>
<organism evidence="4 5">
    <name type="scientific">Bradyrhizobium elkanii</name>
    <dbReference type="NCBI Taxonomy" id="29448"/>
    <lineage>
        <taxon>Bacteria</taxon>
        <taxon>Pseudomonadati</taxon>
        <taxon>Pseudomonadota</taxon>
        <taxon>Alphaproteobacteria</taxon>
        <taxon>Hyphomicrobiales</taxon>
        <taxon>Nitrobacteraceae</taxon>
        <taxon>Bradyrhizobium</taxon>
    </lineage>
</organism>
<dbReference type="PANTHER" id="PTHR30466:SF11">
    <property type="entry name" value="FLAVIN-DEPENDENT MONOOXYGENASE, REDUCTASE SUBUNIT HSAB"/>
    <property type="match status" value="1"/>
</dbReference>
<dbReference type="Pfam" id="PF01613">
    <property type="entry name" value="Flavin_Reduct"/>
    <property type="match status" value="1"/>
</dbReference>
<keyword evidence="2" id="KW-0560">Oxidoreductase</keyword>
<comment type="similarity">
    <text evidence="1">Belongs to the non-flavoprotein flavin reductase family.</text>
</comment>
<evidence type="ECO:0000259" key="3">
    <source>
        <dbReference type="SMART" id="SM00903"/>
    </source>
</evidence>
<dbReference type="Proteomes" id="UP001565471">
    <property type="component" value="Unassembled WGS sequence"/>
</dbReference>
<comment type="caution">
    <text evidence="4">The sequence shown here is derived from an EMBL/GenBank/DDBJ whole genome shotgun (WGS) entry which is preliminary data.</text>
</comment>
<keyword evidence="5" id="KW-1185">Reference proteome</keyword>
<evidence type="ECO:0000313" key="4">
    <source>
        <dbReference type="EMBL" id="MEY9317412.1"/>
    </source>
</evidence>
<reference evidence="4 5" key="1">
    <citation type="submission" date="2024-07" db="EMBL/GenBank/DDBJ databases">
        <title>Genomic Encyclopedia of Type Strains, Phase V (KMG-V): Genome sequencing to study the core and pangenomes of soil and plant-associated prokaryotes.</title>
        <authorList>
            <person name="Whitman W."/>
        </authorList>
    </citation>
    <scope>NUCLEOTIDE SEQUENCE [LARGE SCALE GENOMIC DNA]</scope>
    <source>
        <strain evidence="4 5">USDA 415</strain>
    </source>
</reference>
<dbReference type="InterPro" id="IPR050268">
    <property type="entry name" value="NADH-dep_flavin_reductase"/>
</dbReference>
<evidence type="ECO:0000313" key="5">
    <source>
        <dbReference type="Proteomes" id="UP001565471"/>
    </source>
</evidence>
<evidence type="ECO:0000256" key="2">
    <source>
        <dbReference type="ARBA" id="ARBA00023002"/>
    </source>
</evidence>
<dbReference type="PANTHER" id="PTHR30466">
    <property type="entry name" value="FLAVIN REDUCTASE"/>
    <property type="match status" value="1"/>
</dbReference>
<evidence type="ECO:0000256" key="1">
    <source>
        <dbReference type="ARBA" id="ARBA00008898"/>
    </source>
</evidence>
<protein>
    <submittedName>
        <fullName evidence="4">Flavin reductase (DIM6/NTAB) family NADH-FMN oxidoreductase RutF</fullName>
    </submittedName>
</protein>
<dbReference type="EMBL" id="JBGBZA010000002">
    <property type="protein sequence ID" value="MEY9317412.1"/>
    <property type="molecule type" value="Genomic_DNA"/>
</dbReference>
<dbReference type="InterPro" id="IPR002563">
    <property type="entry name" value="Flavin_Rdtase-like_dom"/>
</dbReference>
<dbReference type="Gene3D" id="2.30.110.10">
    <property type="entry name" value="Electron Transport, Fmn-binding Protein, Chain A"/>
    <property type="match status" value="1"/>
</dbReference>
<dbReference type="SUPFAM" id="SSF50475">
    <property type="entry name" value="FMN-binding split barrel"/>
    <property type="match status" value="1"/>
</dbReference>
<name>A0ABV4F1V7_BRAEL</name>
<gene>
    <name evidence="4" type="ORF">ABIF29_004211</name>
</gene>
<proteinExistence type="inferred from homology"/>
<dbReference type="SMART" id="SM00903">
    <property type="entry name" value="Flavin_Reduct"/>
    <property type="match status" value="1"/>
</dbReference>
<accession>A0ABV4F1V7</accession>